<organism evidence="2 3">
    <name type="scientific">Plasmodium vivax</name>
    <name type="common">malaria parasite P. vivax</name>
    <dbReference type="NCBI Taxonomy" id="5855"/>
    <lineage>
        <taxon>Eukaryota</taxon>
        <taxon>Sar</taxon>
        <taxon>Alveolata</taxon>
        <taxon>Apicomplexa</taxon>
        <taxon>Aconoidasida</taxon>
        <taxon>Haemosporida</taxon>
        <taxon>Plasmodiidae</taxon>
        <taxon>Plasmodium</taxon>
        <taxon>Plasmodium (Plasmodium)</taxon>
    </lineage>
</organism>
<reference evidence="2 3" key="1">
    <citation type="submission" date="2016-07" db="EMBL/GenBank/DDBJ databases">
        <authorList>
            <consortium name="Pathogen Informatics"/>
        </authorList>
    </citation>
    <scope>NUCLEOTIDE SEQUENCE [LARGE SCALE GENOMIC DNA]</scope>
</reference>
<dbReference type="VEuPathDB" id="PlasmoDB:PVP01_0004150"/>
<dbReference type="EMBL" id="FLYH01000102">
    <property type="protein sequence ID" value="SCA59852.1"/>
    <property type="molecule type" value="Genomic_DNA"/>
</dbReference>
<dbReference type="VEuPathDB" id="PlasmoDB:PVPAM_110061300"/>
<feature type="compositionally biased region" description="Basic and acidic residues" evidence="1">
    <location>
        <begin position="254"/>
        <end position="267"/>
    </location>
</feature>
<feature type="compositionally biased region" description="Basic and acidic residues" evidence="1">
    <location>
        <begin position="292"/>
        <end position="302"/>
    </location>
</feature>
<dbReference type="InterPro" id="IPR008780">
    <property type="entry name" value="Plasmodium_Vir"/>
</dbReference>
<evidence type="ECO:0000256" key="1">
    <source>
        <dbReference type="SAM" id="MobiDB-lite"/>
    </source>
</evidence>
<feature type="compositionally biased region" description="Acidic residues" evidence="1">
    <location>
        <begin position="227"/>
        <end position="248"/>
    </location>
</feature>
<gene>
    <name evidence="2" type="ORF">PVT01_000047500</name>
</gene>
<dbReference type="VEuPathDB" id="PlasmoDB:PVW1_050046100"/>
<dbReference type="Proteomes" id="UP000196402">
    <property type="component" value="Unassembled WGS sequence"/>
</dbReference>
<protein>
    <submittedName>
        <fullName evidence="2">Vir protein, putative</fullName>
    </submittedName>
</protein>
<feature type="region of interest" description="Disordered" evidence="1">
    <location>
        <begin position="291"/>
        <end position="321"/>
    </location>
</feature>
<feature type="region of interest" description="Disordered" evidence="1">
    <location>
        <begin position="227"/>
        <end position="270"/>
    </location>
</feature>
<dbReference type="VEuPathDB" id="PlasmoDB:PVX_078695"/>
<evidence type="ECO:0000313" key="3">
    <source>
        <dbReference type="Proteomes" id="UP000196402"/>
    </source>
</evidence>
<dbReference type="Pfam" id="PF05795">
    <property type="entry name" value="Plasmodium_Vir"/>
    <property type="match status" value="1"/>
</dbReference>
<sequence length="441" mass="51255">MAGDNEIYILKNFLDGNDKLNQSNLNRFYQSYFDYACDNNVYSYSYCPQDTKLDTLPYHLRELYKKFERNLILIGDNDKKVYDNWETNKETICSYLKYWIYDKLISENVTDNDFSIFFNLWNDNKRKKCSNCTCEFNIKSFSDVKKLKKTYDYSLFLKAYKKTAKINYQISNKNYCKYISEAKDIYSSFEQTCKNDYDAYCKEFKEYVLPHIKYIDPVIYEFVLENEDTEGDKDTNGDEDTEEGEDDSAISCKADSKTDPERKEGHRGAQIMPKELFAPKVIEQGDNVQIERVGEDNDQLERVEEDVPVPETPRDNAPRAQSSHYAVLSLQLGDRSAGHVLQETPPVPDRFMFSPGLDTGSEANGSPTKTIASASLVGVPSIIFLLYKFSPIRTWLDPRIRKTKSDLRNSIQGSNELQSHDYNFDTTNMDFNRFNVGYQSR</sequence>
<name>A0A1G4E9Q9_PLAVI</name>
<evidence type="ECO:0000313" key="2">
    <source>
        <dbReference type="EMBL" id="SCA59852.1"/>
    </source>
</evidence>
<proteinExistence type="predicted"/>
<dbReference type="AlphaFoldDB" id="A0A1G4E9Q9"/>
<accession>A0A1G4E9Q9</accession>